<reference evidence="3" key="2">
    <citation type="submission" date="2013-12" db="EMBL/GenBank/DDBJ databases">
        <authorList>
            <person name="Yu Y."/>
            <person name="Lee S."/>
            <person name="de Baynast K."/>
            <person name="Wissotski M."/>
            <person name="Liu L."/>
            <person name="Talag J."/>
            <person name="Goicoechea J."/>
            <person name="Angelova A."/>
            <person name="Jetty R."/>
            <person name="Kudrna D."/>
            <person name="Golser W."/>
            <person name="Rivera L."/>
            <person name="Zhang J."/>
            <person name="Wing R."/>
        </authorList>
    </citation>
    <scope>NUCLEOTIDE SEQUENCE</scope>
</reference>
<proteinExistence type="predicted"/>
<dbReference type="HOGENOM" id="CLU_040241_2_0_1"/>
<reference evidence="2 3" key="1">
    <citation type="submission" date="2012-08" db="EMBL/GenBank/DDBJ databases">
        <title>Oryza genome evolution.</title>
        <authorList>
            <person name="Wing R.A."/>
        </authorList>
    </citation>
    <scope>NUCLEOTIDE SEQUENCE</scope>
</reference>
<dbReference type="Proteomes" id="UP000032180">
    <property type="component" value="Chromosome 7"/>
</dbReference>
<accession>A0A0D9X131</accession>
<dbReference type="AlphaFoldDB" id="A0A0D9X131"/>
<evidence type="ECO:0000259" key="1">
    <source>
        <dbReference type="Pfam" id="PF03478"/>
    </source>
</evidence>
<reference evidence="2" key="3">
    <citation type="submission" date="2015-04" db="UniProtKB">
        <authorList>
            <consortium name="EnsemblPlants"/>
        </authorList>
    </citation>
    <scope>IDENTIFICATION</scope>
</reference>
<keyword evidence="3" id="KW-1185">Reference proteome</keyword>
<dbReference type="Pfam" id="PF03478">
    <property type="entry name" value="Beta-prop_KIB1-4"/>
    <property type="match status" value="1"/>
</dbReference>
<dbReference type="EnsemblPlants" id="LPERR07G18140.1">
    <property type="protein sequence ID" value="LPERR07G18140.1"/>
    <property type="gene ID" value="LPERR07G18140"/>
</dbReference>
<name>A0A0D9X131_9ORYZ</name>
<feature type="domain" description="KIB1-4 beta-propeller" evidence="1">
    <location>
        <begin position="122"/>
        <end position="387"/>
    </location>
</feature>
<dbReference type="Gramene" id="LPERR07G18140.1">
    <property type="protein sequence ID" value="LPERR07G18140.1"/>
    <property type="gene ID" value="LPERR07G18140"/>
</dbReference>
<dbReference type="eggNOG" id="ENOG502R6EE">
    <property type="taxonomic scope" value="Eukaryota"/>
</dbReference>
<evidence type="ECO:0000313" key="2">
    <source>
        <dbReference type="EnsemblPlants" id="LPERR07G18140.1"/>
    </source>
</evidence>
<protein>
    <recommendedName>
        <fullName evidence="1">KIB1-4 beta-propeller domain-containing protein</fullName>
    </recommendedName>
</protein>
<organism evidence="2 3">
    <name type="scientific">Leersia perrieri</name>
    <dbReference type="NCBI Taxonomy" id="77586"/>
    <lineage>
        <taxon>Eukaryota</taxon>
        <taxon>Viridiplantae</taxon>
        <taxon>Streptophyta</taxon>
        <taxon>Embryophyta</taxon>
        <taxon>Tracheophyta</taxon>
        <taxon>Spermatophyta</taxon>
        <taxon>Magnoliopsida</taxon>
        <taxon>Liliopsida</taxon>
        <taxon>Poales</taxon>
        <taxon>Poaceae</taxon>
        <taxon>BOP clade</taxon>
        <taxon>Oryzoideae</taxon>
        <taxon>Oryzeae</taxon>
        <taxon>Oryzinae</taxon>
        <taxon>Leersia</taxon>
    </lineage>
</organism>
<dbReference type="PANTHER" id="PTHR33165:SF36">
    <property type="entry name" value="DUF295 DOMAIN-CONTAINING PROTEIN"/>
    <property type="match status" value="1"/>
</dbReference>
<dbReference type="InterPro" id="IPR005174">
    <property type="entry name" value="KIB1-4_b-propeller"/>
</dbReference>
<evidence type="ECO:0000313" key="3">
    <source>
        <dbReference type="Proteomes" id="UP000032180"/>
    </source>
</evidence>
<dbReference type="PANTHER" id="PTHR33165">
    <property type="entry name" value="F-BOX DOMAIN CONTAINING PROTEIN-LIKE-RELATED"/>
    <property type="match status" value="1"/>
</dbReference>
<sequence length="469" mass="51393">MTPAACRERAAVSSSSSSSKRPRLAAAAADVARRPWASLPGDLVQLIGWCLLAGGGGDLRDYIRFRAACSGWHSTTASPRSRGILDPRFHPRRWMMLPEGRDGDFLPGGKSNLNGGDLRFLHLSTGSLVAVHLPLLAGDGDEGHSLLDSTDGILILLRRHDTAIRLLHPFTGDIADLPPLSSILPQVDSQFRYFHPLIAEYFERYISGDHPWISTAITITAAGNITVMLNLRIPSLGNELISIAHATTGDDDKQWTLSCWKMNHLVAWTTPFQGKFYAVMAAKGNFTDKVSIYQIDPPPAPQSNLTLPPLAPRMIAECPLLVGSAIGAASLVEYGSELMLVGFTDASLAHLVVYRLNDLISGRVVAVTSIGDHAFFLGERGWFWITDVSVFSSGACRTEVGFAIVQLNKKVTISDFRSTFGIDGYFGKSTLCSYKYMIDSFYCHEDFFEMFAAPLQLGLRTHKGLKFRQ</sequence>